<dbReference type="AlphaFoldDB" id="D6Y063"/>
<evidence type="ECO:0000256" key="1">
    <source>
        <dbReference type="ARBA" id="ARBA00001342"/>
    </source>
</evidence>
<dbReference type="RefSeq" id="WP_013171879.1">
    <property type="nucleotide sequence ID" value="NC_014219.1"/>
</dbReference>
<dbReference type="Proteomes" id="UP000000271">
    <property type="component" value="Chromosome"/>
</dbReference>
<evidence type="ECO:0000256" key="4">
    <source>
        <dbReference type="ARBA" id="ARBA00011233"/>
    </source>
</evidence>
<dbReference type="GO" id="GO:0046872">
    <property type="term" value="F:metal ion binding"/>
    <property type="evidence" value="ECO:0007669"/>
    <property type="project" value="UniProtKB-KW"/>
</dbReference>
<dbReference type="KEGG" id="bse:Bsel_0932"/>
<protein>
    <recommendedName>
        <fullName evidence="7">Putative 4-hydroxy-4-methyl-2-oxoglutarate aldolase</fullName>
        <ecNumber evidence="6">4.1.1.112</ecNumber>
        <ecNumber evidence="5">4.1.3.17</ecNumber>
    </recommendedName>
    <alternativeName>
        <fullName evidence="11">Oxaloacetate decarboxylase</fullName>
    </alternativeName>
    <alternativeName>
        <fullName evidence="9">Regulator of ribonuclease activity homolog</fullName>
    </alternativeName>
    <alternativeName>
        <fullName evidence="10">RraA-like protein</fullName>
    </alternativeName>
</protein>
<keyword evidence="13" id="KW-0479">Metal-binding</keyword>
<comment type="similarity">
    <text evidence="3">Belongs to the class II aldolase/RraA-like family.</text>
</comment>
<evidence type="ECO:0000256" key="6">
    <source>
        <dbReference type="ARBA" id="ARBA00012947"/>
    </source>
</evidence>
<dbReference type="GO" id="GO:0047443">
    <property type="term" value="F:4-hydroxy-4-methyl-2-oxoglutarate aldolase activity"/>
    <property type="evidence" value="ECO:0007669"/>
    <property type="project" value="UniProtKB-EC"/>
</dbReference>
<evidence type="ECO:0000313" key="14">
    <source>
        <dbReference type="EMBL" id="ADH98454.1"/>
    </source>
</evidence>
<dbReference type="PANTHER" id="PTHR33254">
    <property type="entry name" value="4-HYDROXY-4-METHYL-2-OXOGLUTARATE ALDOLASE 3-RELATED"/>
    <property type="match status" value="1"/>
</dbReference>
<dbReference type="GO" id="GO:0032259">
    <property type="term" value="P:methylation"/>
    <property type="evidence" value="ECO:0007669"/>
    <property type="project" value="UniProtKB-KW"/>
</dbReference>
<dbReference type="eggNOG" id="COG0684">
    <property type="taxonomic scope" value="Bacteria"/>
</dbReference>
<comment type="cofactor">
    <cofactor evidence="2">
        <name>a divalent metal cation</name>
        <dbReference type="ChEBI" id="CHEBI:60240"/>
    </cofactor>
</comment>
<evidence type="ECO:0000256" key="5">
    <source>
        <dbReference type="ARBA" id="ARBA00012213"/>
    </source>
</evidence>
<comment type="catalytic activity">
    <reaction evidence="1">
        <text>4-hydroxy-4-methyl-2-oxoglutarate = 2 pyruvate</text>
        <dbReference type="Rhea" id="RHEA:22748"/>
        <dbReference type="ChEBI" id="CHEBI:15361"/>
        <dbReference type="ChEBI" id="CHEBI:58276"/>
        <dbReference type="EC" id="4.1.3.17"/>
    </reaction>
</comment>
<organism evidence="14 15">
    <name type="scientific">Bacillus selenitireducens (strain ATCC 700615 / DSM 15326 / MLS10)</name>
    <dbReference type="NCBI Taxonomy" id="439292"/>
    <lineage>
        <taxon>Bacteria</taxon>
        <taxon>Bacillati</taxon>
        <taxon>Bacillota</taxon>
        <taxon>Bacilli</taxon>
        <taxon>Bacillales</taxon>
        <taxon>Bacillaceae</taxon>
        <taxon>Salisediminibacterium</taxon>
    </lineage>
</organism>
<evidence type="ECO:0000256" key="7">
    <source>
        <dbReference type="ARBA" id="ARBA00016549"/>
    </source>
</evidence>
<evidence type="ECO:0000256" key="3">
    <source>
        <dbReference type="ARBA" id="ARBA00008621"/>
    </source>
</evidence>
<evidence type="ECO:0000256" key="11">
    <source>
        <dbReference type="ARBA" id="ARBA00032305"/>
    </source>
</evidence>
<keyword evidence="13" id="KW-0460">Magnesium</keyword>
<dbReference type="GO" id="GO:0008168">
    <property type="term" value="F:methyltransferase activity"/>
    <property type="evidence" value="ECO:0007669"/>
    <property type="project" value="UniProtKB-KW"/>
</dbReference>
<reference evidence="14" key="1">
    <citation type="submission" date="2009-10" db="EMBL/GenBank/DDBJ databases">
        <title>Complete sequence of Bacillus selenitireducens MLS10.</title>
        <authorList>
            <consortium name="US DOE Joint Genome Institute"/>
            <person name="Lucas S."/>
            <person name="Copeland A."/>
            <person name="Lapidus A."/>
            <person name="Glavina del Rio T."/>
            <person name="Dalin E."/>
            <person name="Tice H."/>
            <person name="Bruce D."/>
            <person name="Goodwin L."/>
            <person name="Pitluck S."/>
            <person name="Sims D."/>
            <person name="Brettin T."/>
            <person name="Detter J.C."/>
            <person name="Han C."/>
            <person name="Larimer F."/>
            <person name="Land M."/>
            <person name="Hauser L."/>
            <person name="Kyrpides N."/>
            <person name="Ovchinnikova G."/>
            <person name="Stolz J."/>
        </authorList>
    </citation>
    <scope>NUCLEOTIDE SEQUENCE [LARGE SCALE GENOMIC DNA]</scope>
    <source>
        <strain evidence="14">MLS10</strain>
    </source>
</reference>
<proteinExistence type="inferred from homology"/>
<dbReference type="STRING" id="439292.Bsel_0932"/>
<sequence>MTALERQLAELPVTAVSDALKGQTNLDPAIKPVRDHQRVAGRAYTVKVNAADNKLVLKGIGEAREGDVLVVDAKGWMQNAACGDFVAGLAKTLGLSGLVIDGVVRDLDGIRDLDFPVFCKGTAQAASGRHGTGETNIPISCGGAAVMPGDYIVGDIDGVAVIPQGQEEAVFEGARKKMTKDDERERAIIGNEEAARAHIRDVLSKG</sequence>
<accession>D6Y063</accession>
<comment type="subunit">
    <text evidence="4">Homotrimer.</text>
</comment>
<gene>
    <name evidence="14" type="ordered locus">Bsel_0932</name>
</gene>
<dbReference type="EMBL" id="CP001791">
    <property type="protein sequence ID" value="ADH98454.1"/>
    <property type="molecule type" value="Genomic_DNA"/>
</dbReference>
<evidence type="ECO:0000313" key="15">
    <source>
        <dbReference type="Proteomes" id="UP000000271"/>
    </source>
</evidence>
<dbReference type="PANTHER" id="PTHR33254:SF4">
    <property type="entry name" value="4-HYDROXY-4-METHYL-2-OXOGLUTARATE ALDOLASE 3-RELATED"/>
    <property type="match status" value="1"/>
</dbReference>
<feature type="binding site" evidence="13">
    <location>
        <position position="105"/>
    </location>
    <ligand>
        <name>substrate</name>
    </ligand>
</feature>
<comment type="catalytic activity">
    <reaction evidence="12">
        <text>oxaloacetate + H(+) = pyruvate + CO2</text>
        <dbReference type="Rhea" id="RHEA:15641"/>
        <dbReference type="ChEBI" id="CHEBI:15361"/>
        <dbReference type="ChEBI" id="CHEBI:15378"/>
        <dbReference type="ChEBI" id="CHEBI:16452"/>
        <dbReference type="ChEBI" id="CHEBI:16526"/>
        <dbReference type="EC" id="4.1.1.112"/>
    </reaction>
</comment>
<dbReference type="Pfam" id="PF03737">
    <property type="entry name" value="RraA-like"/>
    <property type="match status" value="1"/>
</dbReference>
<dbReference type="InterPro" id="IPR005493">
    <property type="entry name" value="RraA/RraA-like"/>
</dbReference>
<keyword evidence="14" id="KW-0489">Methyltransferase</keyword>
<dbReference type="EC" id="4.1.1.112" evidence="6"/>
<dbReference type="OrthoDB" id="9784786at2"/>
<evidence type="ECO:0000256" key="10">
    <source>
        <dbReference type="ARBA" id="ARBA00030169"/>
    </source>
</evidence>
<evidence type="ECO:0000256" key="13">
    <source>
        <dbReference type="PIRSR" id="PIRSR605493-1"/>
    </source>
</evidence>
<evidence type="ECO:0000256" key="9">
    <source>
        <dbReference type="ARBA" id="ARBA00029596"/>
    </source>
</evidence>
<dbReference type="HOGENOM" id="CLU_072626_3_2_9"/>
<comment type="cofactor">
    <cofactor evidence="13">
        <name>Mg(2+)</name>
        <dbReference type="ChEBI" id="CHEBI:18420"/>
    </cofactor>
</comment>
<dbReference type="InterPro" id="IPR036704">
    <property type="entry name" value="RraA/RraA-like_sf"/>
</dbReference>
<evidence type="ECO:0000256" key="12">
    <source>
        <dbReference type="ARBA" id="ARBA00047973"/>
    </source>
</evidence>
<dbReference type="EC" id="4.1.3.17" evidence="5"/>
<evidence type="ECO:0000256" key="2">
    <source>
        <dbReference type="ARBA" id="ARBA00001968"/>
    </source>
</evidence>
<dbReference type="SUPFAM" id="SSF89562">
    <property type="entry name" value="RraA-like"/>
    <property type="match status" value="1"/>
</dbReference>
<name>D6Y063_BACIE</name>
<keyword evidence="15" id="KW-1185">Reference proteome</keyword>
<dbReference type="GO" id="GO:0008948">
    <property type="term" value="F:oxaloacetate decarboxylase activity"/>
    <property type="evidence" value="ECO:0007669"/>
    <property type="project" value="UniProtKB-EC"/>
</dbReference>
<dbReference type="CDD" id="cd16841">
    <property type="entry name" value="RraA_family"/>
    <property type="match status" value="1"/>
</dbReference>
<feature type="binding site" evidence="13">
    <location>
        <position position="106"/>
    </location>
    <ligand>
        <name>Mg(2+)</name>
        <dbReference type="ChEBI" id="CHEBI:18420"/>
    </ligand>
</feature>
<evidence type="ECO:0000256" key="8">
    <source>
        <dbReference type="ARBA" id="ARBA00025046"/>
    </source>
</evidence>
<comment type="function">
    <text evidence="8">Catalyzes the aldol cleavage of 4-hydroxy-4-methyl-2-oxoglutarate (HMG) into 2 molecules of pyruvate. Also contains a secondary oxaloacetate (OAA) decarboxylase activity due to the common pyruvate enolate transition state formed following C-C bond cleavage in the retro-aldol and decarboxylation reactions.</text>
</comment>
<keyword evidence="14" id="KW-0808">Transferase</keyword>
<dbReference type="Gene3D" id="3.50.30.40">
    <property type="entry name" value="Ribonuclease E inhibitor RraA/RraA-like"/>
    <property type="match status" value="1"/>
</dbReference>
<feature type="binding site" evidence="13">
    <location>
        <begin position="83"/>
        <end position="86"/>
    </location>
    <ligand>
        <name>substrate</name>
    </ligand>
</feature>